<feature type="binding site" evidence="6">
    <location>
        <position position="214"/>
    </location>
    <ligand>
        <name>substrate</name>
    </ligand>
</feature>
<dbReference type="SUPFAM" id="SSF51735">
    <property type="entry name" value="NAD(P)-binding Rossmann-fold domains"/>
    <property type="match status" value="1"/>
</dbReference>
<dbReference type="PANTHER" id="PTHR23429:SF0">
    <property type="entry name" value="GLUCOSE-6-PHOSPHATE 1-DEHYDROGENASE"/>
    <property type="match status" value="1"/>
</dbReference>
<evidence type="ECO:0000313" key="9">
    <source>
        <dbReference type="EMBL" id="ADC90207.1"/>
    </source>
</evidence>
<accession>D3SN77</accession>
<evidence type="ECO:0000259" key="7">
    <source>
        <dbReference type="Pfam" id="PF00479"/>
    </source>
</evidence>
<dbReference type="GO" id="GO:0050661">
    <property type="term" value="F:NADP binding"/>
    <property type="evidence" value="ECO:0007669"/>
    <property type="project" value="UniProtKB-UniRule"/>
</dbReference>
<evidence type="ECO:0000256" key="1">
    <source>
        <dbReference type="ARBA" id="ARBA00004937"/>
    </source>
</evidence>
<dbReference type="GO" id="GO:0004345">
    <property type="term" value="F:glucose-6-phosphate dehydrogenase activity"/>
    <property type="evidence" value="ECO:0007669"/>
    <property type="project" value="UniProtKB-UniRule"/>
</dbReference>
<dbReference type="EC" id="1.1.1.49" evidence="6"/>
<feature type="binding site" evidence="6">
    <location>
        <position position="195"/>
    </location>
    <ligand>
        <name>substrate</name>
    </ligand>
</feature>
<dbReference type="HOGENOM" id="CLU_013524_5_0_0"/>
<dbReference type="Pfam" id="PF00479">
    <property type="entry name" value="G6PD_N"/>
    <property type="match status" value="1"/>
</dbReference>
<dbReference type="GO" id="GO:0005829">
    <property type="term" value="C:cytosol"/>
    <property type="evidence" value="ECO:0007669"/>
    <property type="project" value="TreeGrafter"/>
</dbReference>
<dbReference type="PIRSF" id="PIRSF000110">
    <property type="entry name" value="G6PD"/>
    <property type="match status" value="1"/>
</dbReference>
<name>D3SN77_THEAH</name>
<dbReference type="HAMAP" id="MF_00966">
    <property type="entry name" value="G6PD"/>
    <property type="match status" value="1"/>
</dbReference>
<dbReference type="GO" id="GO:0009051">
    <property type="term" value="P:pentose-phosphate shunt, oxidative branch"/>
    <property type="evidence" value="ECO:0007669"/>
    <property type="project" value="TreeGrafter"/>
</dbReference>
<dbReference type="UniPathway" id="UPA00115">
    <property type="reaction ID" value="UER00408"/>
</dbReference>
<evidence type="ECO:0000259" key="8">
    <source>
        <dbReference type="Pfam" id="PF02781"/>
    </source>
</evidence>
<evidence type="ECO:0000256" key="2">
    <source>
        <dbReference type="ARBA" id="ARBA00022526"/>
    </source>
</evidence>
<feature type="binding site" evidence="6">
    <location>
        <begin position="11"/>
        <end position="18"/>
    </location>
    <ligand>
        <name>NADP(+)</name>
        <dbReference type="ChEBI" id="CHEBI:58349"/>
    </ligand>
</feature>
<dbReference type="InterPro" id="IPR036291">
    <property type="entry name" value="NAD(P)-bd_dom_sf"/>
</dbReference>
<dbReference type="InterPro" id="IPR022675">
    <property type="entry name" value="G6P_DH_C"/>
</dbReference>
<feature type="binding site" evidence="6">
    <location>
        <position position="157"/>
    </location>
    <ligand>
        <name>substrate</name>
    </ligand>
</feature>
<dbReference type="InterPro" id="IPR022674">
    <property type="entry name" value="G6P_DH_NAD-bd"/>
</dbReference>
<protein>
    <recommendedName>
        <fullName evidence="6">Glucose-6-phosphate 1-dehydrogenase</fullName>
        <shortName evidence="6">G6PD</shortName>
        <ecNumber evidence="6">1.1.1.49</ecNumber>
    </recommendedName>
</protein>
<evidence type="ECO:0000256" key="6">
    <source>
        <dbReference type="HAMAP-Rule" id="MF_00966"/>
    </source>
</evidence>
<keyword evidence="5 6" id="KW-0119">Carbohydrate metabolism</keyword>
<comment type="function">
    <text evidence="6">Catalyzes the oxidation of glucose 6-phosphate to 6-phosphogluconolactone.</text>
</comment>
<keyword evidence="10" id="KW-1185">Reference proteome</keyword>
<dbReference type="RefSeq" id="WP_012992613.1">
    <property type="nucleotide sequence ID" value="NC_013894.1"/>
</dbReference>
<feature type="binding site" evidence="6">
    <location>
        <position position="127"/>
    </location>
    <ligand>
        <name>NADP(+)</name>
        <dbReference type="ChEBI" id="CHEBI:58349"/>
    </ligand>
</feature>
<dbReference type="eggNOG" id="COG0364">
    <property type="taxonomic scope" value="Bacteria"/>
</dbReference>
<dbReference type="EMBL" id="CP001931">
    <property type="protein sequence ID" value="ADC90207.1"/>
    <property type="molecule type" value="Genomic_DNA"/>
</dbReference>
<comment type="catalytic activity">
    <reaction evidence="6">
        <text>D-glucose 6-phosphate + NADP(+) = 6-phospho-D-glucono-1,5-lactone + NADPH + H(+)</text>
        <dbReference type="Rhea" id="RHEA:15841"/>
        <dbReference type="ChEBI" id="CHEBI:15378"/>
        <dbReference type="ChEBI" id="CHEBI:57783"/>
        <dbReference type="ChEBI" id="CHEBI:57955"/>
        <dbReference type="ChEBI" id="CHEBI:58349"/>
        <dbReference type="ChEBI" id="CHEBI:61548"/>
        <dbReference type="EC" id="1.1.1.49"/>
    </reaction>
</comment>
<dbReference type="PRINTS" id="PR00079">
    <property type="entry name" value="G6PDHDRGNASE"/>
</dbReference>
<evidence type="ECO:0000256" key="5">
    <source>
        <dbReference type="ARBA" id="ARBA00023277"/>
    </source>
</evidence>
<keyword evidence="3 6" id="KW-0521">NADP</keyword>
<dbReference type="STRING" id="638303.Thal_1579"/>
<dbReference type="Proteomes" id="UP000002043">
    <property type="component" value="Chromosome"/>
</dbReference>
<dbReference type="OrthoDB" id="9802739at2"/>
<proteinExistence type="inferred from homology"/>
<feature type="binding site" evidence="6">
    <location>
        <begin position="70"/>
        <end position="71"/>
    </location>
    <ligand>
        <name>NADP(+)</name>
        <dbReference type="ChEBI" id="CHEBI:58349"/>
    </ligand>
</feature>
<comment type="similarity">
    <text evidence="6">Belongs to the glucose-6-phosphate dehydrogenase family.</text>
</comment>
<keyword evidence="4 6" id="KW-0560">Oxidoreductase</keyword>
<evidence type="ECO:0000313" key="10">
    <source>
        <dbReference type="Proteomes" id="UP000002043"/>
    </source>
</evidence>
<dbReference type="PANTHER" id="PTHR23429">
    <property type="entry name" value="GLUCOSE-6-PHOSPHATE 1-DEHYDROGENASE G6PD"/>
    <property type="match status" value="1"/>
</dbReference>
<dbReference type="SUPFAM" id="SSF55347">
    <property type="entry name" value="Glyceraldehyde-3-phosphate dehydrogenase-like, C-terminal domain"/>
    <property type="match status" value="1"/>
</dbReference>
<sequence length="439" mass="50493">MADDTVFFILGGTGDLARKKLLPALARLIEKGKKIKAVYSLARSSREDWEKVACSFSSSAKALCKFMPFDVRSKESYQLLAKELSSLKGKKLIFYLALPPSLFEDAVRNLGIILRNFTNPRSIVIEKPFGYDLTSARKLNSLLKRYFVEEEIFRIDHFLGKDTVQNIFSLRFSNILFEGVWNRNFVDNVQILALEDTGVEGREGYYDSVGAVRDMLQNHLLQILTFTAMEPPCCMEQEAIRDEKVKLLKNLSFVSFVKGQYIGYPVKGSRTETFVLAKAYVDNLRWQDVPFYLMTGKKLARRLTQITVVFRKIPKGFMALLDCMPRQNRVVFQVSPESKIKISIELRPPNWNFMACPIETTIEHSTTQGVDTSPYETLLEDIMEGDQSLFIRDDEVEALWQKVEPLLQDTSPPLPYPQGVELPHFALEFLKNEQREWYL</sequence>
<dbReference type="GO" id="GO:0006006">
    <property type="term" value="P:glucose metabolic process"/>
    <property type="evidence" value="ECO:0007669"/>
    <property type="project" value="UniProtKB-KW"/>
</dbReference>
<dbReference type="KEGG" id="tal:Thal_1579"/>
<comment type="pathway">
    <text evidence="1 6">Carbohydrate degradation; pentose phosphate pathway; D-ribulose 5-phosphate from D-glucose 6-phosphate (oxidative stage): step 1/3.</text>
</comment>
<evidence type="ECO:0000256" key="3">
    <source>
        <dbReference type="ARBA" id="ARBA00022857"/>
    </source>
</evidence>
<evidence type="ECO:0000256" key="4">
    <source>
        <dbReference type="ARBA" id="ARBA00023002"/>
    </source>
</evidence>
<keyword evidence="2 6" id="KW-0313">Glucose metabolism</keyword>
<dbReference type="Pfam" id="PF02781">
    <property type="entry name" value="G6PD_C"/>
    <property type="match status" value="1"/>
</dbReference>
<feature type="domain" description="Glucose-6-phosphate dehydrogenase C-terminal" evidence="8">
    <location>
        <begin position="169"/>
        <end position="437"/>
    </location>
</feature>
<dbReference type="Gene3D" id="3.40.50.720">
    <property type="entry name" value="NAD(P)-binding Rossmann-like Domain"/>
    <property type="match status" value="1"/>
</dbReference>
<gene>
    <name evidence="6" type="primary">zwf</name>
    <name evidence="9" type="ordered locus">Thal_1579</name>
</gene>
<feature type="binding site" evidence="6">
    <location>
        <position position="43"/>
    </location>
    <ligand>
        <name>NADP(+)</name>
        <dbReference type="ChEBI" id="CHEBI:58349"/>
    </ligand>
</feature>
<feature type="binding site" evidence="6">
    <location>
        <position position="297"/>
    </location>
    <ligand>
        <name>substrate</name>
    </ligand>
</feature>
<feature type="active site" description="Proton acceptor" evidence="6">
    <location>
        <position position="219"/>
    </location>
</feature>
<feature type="binding site" evidence="6">
    <location>
        <position position="161"/>
    </location>
    <ligand>
        <name>substrate</name>
    </ligand>
</feature>
<dbReference type="Gene3D" id="3.30.360.10">
    <property type="entry name" value="Dihydrodipicolinate Reductase, domain 2"/>
    <property type="match status" value="1"/>
</dbReference>
<dbReference type="AlphaFoldDB" id="D3SN77"/>
<dbReference type="InterPro" id="IPR001282">
    <property type="entry name" value="G6P_DH"/>
</dbReference>
<organism evidence="9 10">
    <name type="scientific">Thermocrinis albus (strain DSM 14484 / JCM 11386 / HI 11/12)</name>
    <dbReference type="NCBI Taxonomy" id="638303"/>
    <lineage>
        <taxon>Bacteria</taxon>
        <taxon>Pseudomonadati</taxon>
        <taxon>Aquificota</taxon>
        <taxon>Aquificia</taxon>
        <taxon>Aquificales</taxon>
        <taxon>Aquificaceae</taxon>
        <taxon>Thermocrinis</taxon>
    </lineage>
</organism>
<comment type="caution">
    <text evidence="6">Lacks conserved residue(s) required for the propagation of feature annotation.</text>
</comment>
<feature type="domain" description="Glucose-6-phosphate dehydrogenase NAD-binding" evidence="7">
    <location>
        <begin position="9"/>
        <end position="166"/>
    </location>
</feature>
<reference evidence="10" key="1">
    <citation type="journal article" date="2010" name="Stand. Genomic Sci.">
        <title>Complete genome sequence of Thermocrinis albus type strain (HI 11/12T).</title>
        <authorList>
            <person name="Wirth R."/>
            <person name="Sikorski J."/>
            <person name="Brambilla E."/>
            <person name="Misra M."/>
            <person name="Lapidus A."/>
            <person name="Copeland A."/>
            <person name="Nolan M."/>
            <person name="Lucas S."/>
            <person name="Chen F."/>
            <person name="Tice H."/>
            <person name="Cheng J.F."/>
            <person name="Han C."/>
            <person name="Detter J.C."/>
            <person name="Tapia R."/>
            <person name="Bruce D."/>
            <person name="Goodwin L."/>
            <person name="Pitluck S."/>
            <person name="Pati A."/>
            <person name="Anderson I."/>
            <person name="Ivanova N."/>
            <person name="Mavromatis K."/>
            <person name="Mikhailova N."/>
            <person name="Chen A."/>
            <person name="Palaniappan K."/>
            <person name="Bilek Y."/>
            <person name="Hader T."/>
            <person name="Land M."/>
            <person name="Hauser L."/>
            <person name="Chang Y.J."/>
            <person name="Jeffries C.D."/>
            <person name="Tindall B.J."/>
            <person name="Rohde M."/>
            <person name="Goker M."/>
            <person name="Bristow J."/>
            <person name="Eisen J.A."/>
            <person name="Markowitz V."/>
            <person name="Hugenholtz P."/>
            <person name="Kyrpides N.C."/>
            <person name="Klenk H.P."/>
        </authorList>
    </citation>
    <scope>NUCLEOTIDE SEQUENCE [LARGE SCALE GENOMIC DNA]</scope>
    <source>
        <strain evidence="10">DSM 14484 / JCM 11386 / HI 11/12</strain>
    </source>
</reference>